<dbReference type="STRING" id="1202724.AM493_19755"/>
<organism evidence="1 2">
    <name type="scientific">Flavobacterium akiainvivens</name>
    <dbReference type="NCBI Taxonomy" id="1202724"/>
    <lineage>
        <taxon>Bacteria</taxon>
        <taxon>Pseudomonadati</taxon>
        <taxon>Bacteroidota</taxon>
        <taxon>Flavobacteriia</taxon>
        <taxon>Flavobacteriales</taxon>
        <taxon>Flavobacteriaceae</taxon>
        <taxon>Flavobacterium</taxon>
    </lineage>
</organism>
<keyword evidence="2" id="KW-1185">Reference proteome</keyword>
<dbReference type="EMBL" id="LIYD01000005">
    <property type="protein sequence ID" value="KOS08035.1"/>
    <property type="molecule type" value="Genomic_DNA"/>
</dbReference>
<evidence type="ECO:0000313" key="1">
    <source>
        <dbReference type="EMBL" id="KOS08035.1"/>
    </source>
</evidence>
<comment type="caution">
    <text evidence="1">The sequence shown here is derived from an EMBL/GenBank/DDBJ whole genome shotgun (WGS) entry which is preliminary data.</text>
</comment>
<dbReference type="AlphaFoldDB" id="A0A0M8MDN7"/>
<reference evidence="1 2" key="1">
    <citation type="submission" date="2015-08" db="EMBL/GenBank/DDBJ databases">
        <title>Whole genome sequence of Flavobacterium akiainvivens IK-1T, from decaying Wikstroemia oahuensis, an endemic Hawaiian shrub.</title>
        <authorList>
            <person name="Wan X."/>
            <person name="Hou S."/>
            <person name="Saito J."/>
            <person name="Donachie S."/>
        </authorList>
    </citation>
    <scope>NUCLEOTIDE SEQUENCE [LARGE SCALE GENOMIC DNA]</scope>
    <source>
        <strain evidence="1 2">IK-1</strain>
    </source>
</reference>
<dbReference type="Proteomes" id="UP000037755">
    <property type="component" value="Unassembled WGS sequence"/>
</dbReference>
<proteinExistence type="predicted"/>
<evidence type="ECO:0000313" key="2">
    <source>
        <dbReference type="Proteomes" id="UP000037755"/>
    </source>
</evidence>
<dbReference type="PATRIC" id="fig|1202724.3.peg.4092"/>
<sequence length="102" mass="12524">MIGRCFFNHNEHNDFSQRAQDVATLKFTRLCVLSVKPLWPWCQKNKYYLFSKLEWIFNHNEHKVFHKGHKDFVMTRTHKFLNTKTQRPQRKKHKLLQSFYGL</sequence>
<name>A0A0M8MDN7_9FLAO</name>
<accession>A0A0M8MDN7</accession>
<protein>
    <submittedName>
        <fullName evidence="1">Uncharacterized protein</fullName>
    </submittedName>
</protein>
<gene>
    <name evidence="1" type="ORF">AM493_19755</name>
</gene>